<reference evidence="1 2" key="1">
    <citation type="submission" date="2017-03" db="EMBL/GenBank/DDBJ databases">
        <title>Whole genome sequences of fourteen strains of Bradyrhizobium canariense and one strain of Bradyrhizobium japonicum isolated from Lupinus (Papilionoideae: Genisteae) species in Algeria.</title>
        <authorList>
            <person name="Crovadore J."/>
            <person name="Chekireb D."/>
            <person name="Brachmann A."/>
            <person name="Chablais R."/>
            <person name="Cochard B."/>
            <person name="Lefort F."/>
        </authorList>
    </citation>
    <scope>NUCLEOTIDE SEQUENCE [LARGE SCALE GENOMIC DNA]</scope>
    <source>
        <strain evidence="1 2">UBMA197</strain>
    </source>
</reference>
<dbReference type="Proteomes" id="UP000193335">
    <property type="component" value="Unassembled WGS sequence"/>
</dbReference>
<dbReference type="EMBL" id="NAFL01000286">
    <property type="protein sequence ID" value="OSJ22072.1"/>
    <property type="molecule type" value="Genomic_DNA"/>
</dbReference>
<dbReference type="AlphaFoldDB" id="A0A1Y2J7G0"/>
<gene>
    <name evidence="1" type="ORF">BSZ19_46575</name>
</gene>
<evidence type="ECO:0000313" key="1">
    <source>
        <dbReference type="EMBL" id="OSJ22072.1"/>
    </source>
</evidence>
<sequence length="62" mass="7023">MDFRMSVKLLLAEILQNELTARGVDTLAPSDYEQIAERLVEQVRDIELSLSARSVTGKPEFE</sequence>
<name>A0A1Y2J7G0_BRAJP</name>
<evidence type="ECO:0000313" key="2">
    <source>
        <dbReference type="Proteomes" id="UP000193335"/>
    </source>
</evidence>
<comment type="caution">
    <text evidence="1">The sequence shown here is derived from an EMBL/GenBank/DDBJ whole genome shotgun (WGS) entry which is preliminary data.</text>
</comment>
<accession>A0A1Y2J7G0</accession>
<protein>
    <submittedName>
        <fullName evidence="1">Uncharacterized protein</fullName>
    </submittedName>
</protein>
<organism evidence="1 2">
    <name type="scientific">Bradyrhizobium japonicum</name>
    <dbReference type="NCBI Taxonomy" id="375"/>
    <lineage>
        <taxon>Bacteria</taxon>
        <taxon>Pseudomonadati</taxon>
        <taxon>Pseudomonadota</taxon>
        <taxon>Alphaproteobacteria</taxon>
        <taxon>Hyphomicrobiales</taxon>
        <taxon>Nitrobacteraceae</taxon>
        <taxon>Bradyrhizobium</taxon>
    </lineage>
</organism>
<proteinExistence type="predicted"/>